<organism evidence="2 3">
    <name type="scientific">Phascolomyces articulosus</name>
    <dbReference type="NCBI Taxonomy" id="60185"/>
    <lineage>
        <taxon>Eukaryota</taxon>
        <taxon>Fungi</taxon>
        <taxon>Fungi incertae sedis</taxon>
        <taxon>Mucoromycota</taxon>
        <taxon>Mucoromycotina</taxon>
        <taxon>Mucoromycetes</taxon>
        <taxon>Mucorales</taxon>
        <taxon>Lichtheimiaceae</taxon>
        <taxon>Phascolomyces</taxon>
    </lineage>
</organism>
<dbReference type="GO" id="GO:0016491">
    <property type="term" value="F:oxidoreductase activity"/>
    <property type="evidence" value="ECO:0007669"/>
    <property type="project" value="UniProtKB-KW"/>
</dbReference>
<gene>
    <name evidence="2" type="ORF">BDA99DRAFT_561177</name>
</gene>
<protein>
    <recommendedName>
        <fullName evidence="4">Oxidoreductase AflY</fullName>
    </recommendedName>
</protein>
<keyword evidence="3" id="KW-1185">Reference proteome</keyword>
<sequence>MTENSSSNQVSPLSFVIRLPGSPIGPDLSKHFLINKNHKEYDIFSNSKGHHNHLIHHYLAAYAFGASKERLQTIFDDHASHQRPLRDPIGTITFETYQSELGNRDAYTSYLIFFQKDIKKHGIIGAIRRGVLQNMDMLARTLSGIFHPLIHLGYAIEFDLPNVAAEGLAMAACEDNALAAFLVDKDTQADGHDNMNGNQTIETILTNMKWDPIFDDIVKFGDEYFSMGIFTNEKVISIIREYAAQWHYKDPQSSVRELYTQVMLLCASTGIHGQQTKMDFFLMHCLTSIHAAHTLLAHLTSDEAEKLLRAHLVETLLFYLRCGRPNLNVEALQNFKPTTAVATCVQGENNDNLWLGVIQQSLGVKEPHYIKVVRALALGQILYHDVFEDDLWLKAAQVAFNVVETQSMKEGEQWWDYGGIGFEQGWN</sequence>
<dbReference type="Pfam" id="PF14027">
    <property type="entry name" value="Questin_oxidase"/>
    <property type="match status" value="1"/>
</dbReference>
<dbReference type="PANTHER" id="PTHR35870">
    <property type="entry name" value="PROTEIN, PUTATIVE (AFU_ORTHOLOGUE AFUA_5G03330)-RELATED"/>
    <property type="match status" value="1"/>
</dbReference>
<accession>A0AAD5PC85</accession>
<evidence type="ECO:0000313" key="3">
    <source>
        <dbReference type="Proteomes" id="UP001209540"/>
    </source>
</evidence>
<dbReference type="InterPro" id="IPR025337">
    <property type="entry name" value="Questin_oxidase-like"/>
</dbReference>
<evidence type="ECO:0008006" key="4">
    <source>
        <dbReference type="Google" id="ProtNLM"/>
    </source>
</evidence>
<dbReference type="AlphaFoldDB" id="A0AAD5PC85"/>
<reference evidence="2" key="1">
    <citation type="journal article" date="2022" name="IScience">
        <title>Evolution of zygomycete secretomes and the origins of terrestrial fungal ecologies.</title>
        <authorList>
            <person name="Chang Y."/>
            <person name="Wang Y."/>
            <person name="Mondo S."/>
            <person name="Ahrendt S."/>
            <person name="Andreopoulos W."/>
            <person name="Barry K."/>
            <person name="Beard J."/>
            <person name="Benny G.L."/>
            <person name="Blankenship S."/>
            <person name="Bonito G."/>
            <person name="Cuomo C."/>
            <person name="Desiro A."/>
            <person name="Gervers K.A."/>
            <person name="Hundley H."/>
            <person name="Kuo A."/>
            <person name="LaButti K."/>
            <person name="Lang B.F."/>
            <person name="Lipzen A."/>
            <person name="O'Donnell K."/>
            <person name="Pangilinan J."/>
            <person name="Reynolds N."/>
            <person name="Sandor L."/>
            <person name="Smith M.E."/>
            <person name="Tsang A."/>
            <person name="Grigoriev I.V."/>
            <person name="Stajich J.E."/>
            <person name="Spatafora J.W."/>
        </authorList>
    </citation>
    <scope>NUCLEOTIDE SEQUENCE</scope>
    <source>
        <strain evidence="2">RSA 2281</strain>
    </source>
</reference>
<dbReference type="EMBL" id="JAIXMP010000018">
    <property type="protein sequence ID" value="KAI9258787.1"/>
    <property type="molecule type" value="Genomic_DNA"/>
</dbReference>
<keyword evidence="1" id="KW-0560">Oxidoreductase</keyword>
<dbReference type="PANTHER" id="PTHR35870:SF6">
    <property type="entry name" value="MGS207 PROTEIN"/>
    <property type="match status" value="1"/>
</dbReference>
<proteinExistence type="predicted"/>
<evidence type="ECO:0000313" key="2">
    <source>
        <dbReference type="EMBL" id="KAI9258787.1"/>
    </source>
</evidence>
<comment type="caution">
    <text evidence="2">The sequence shown here is derived from an EMBL/GenBank/DDBJ whole genome shotgun (WGS) entry which is preliminary data.</text>
</comment>
<dbReference type="Proteomes" id="UP001209540">
    <property type="component" value="Unassembled WGS sequence"/>
</dbReference>
<name>A0AAD5PC85_9FUNG</name>
<evidence type="ECO:0000256" key="1">
    <source>
        <dbReference type="ARBA" id="ARBA00023002"/>
    </source>
</evidence>
<reference evidence="2" key="2">
    <citation type="submission" date="2023-02" db="EMBL/GenBank/DDBJ databases">
        <authorList>
            <consortium name="DOE Joint Genome Institute"/>
            <person name="Mondo S.J."/>
            <person name="Chang Y."/>
            <person name="Wang Y."/>
            <person name="Ahrendt S."/>
            <person name="Andreopoulos W."/>
            <person name="Barry K."/>
            <person name="Beard J."/>
            <person name="Benny G.L."/>
            <person name="Blankenship S."/>
            <person name="Bonito G."/>
            <person name="Cuomo C."/>
            <person name="Desiro A."/>
            <person name="Gervers K.A."/>
            <person name="Hundley H."/>
            <person name="Kuo A."/>
            <person name="LaButti K."/>
            <person name="Lang B.F."/>
            <person name="Lipzen A."/>
            <person name="O'Donnell K."/>
            <person name="Pangilinan J."/>
            <person name="Reynolds N."/>
            <person name="Sandor L."/>
            <person name="Smith M.W."/>
            <person name="Tsang A."/>
            <person name="Grigoriev I.V."/>
            <person name="Stajich J.E."/>
            <person name="Spatafora J.W."/>
        </authorList>
    </citation>
    <scope>NUCLEOTIDE SEQUENCE</scope>
    <source>
        <strain evidence="2">RSA 2281</strain>
    </source>
</reference>